<dbReference type="Proteomes" id="UP000297318">
    <property type="component" value="Unassembled WGS sequence"/>
</dbReference>
<dbReference type="SUPFAM" id="SSF53067">
    <property type="entry name" value="Actin-like ATPase domain"/>
    <property type="match status" value="1"/>
</dbReference>
<dbReference type="InterPro" id="IPR036388">
    <property type="entry name" value="WH-like_DNA-bd_sf"/>
</dbReference>
<dbReference type="EMBL" id="RHPJ01000001">
    <property type="protein sequence ID" value="TGO06648.1"/>
    <property type="molecule type" value="Genomic_DNA"/>
</dbReference>
<comment type="caution">
    <text evidence="2">The sequence shown here is derived from an EMBL/GenBank/DDBJ whole genome shotgun (WGS) entry which is preliminary data.</text>
</comment>
<dbReference type="InterPro" id="IPR036390">
    <property type="entry name" value="WH_DNA-bd_sf"/>
</dbReference>
<reference evidence="2 3" key="1">
    <citation type="submission" date="2018-11" db="EMBL/GenBank/DDBJ databases">
        <title>Complete genome sequencing of the Actinobacteria Serinibacter sp. K3-2.</title>
        <authorList>
            <person name="Rakitin A.L."/>
            <person name="Beletsky A.V."/>
            <person name="Mardanov A.V."/>
            <person name="Ravin N.V."/>
            <person name="Gromova A.S."/>
            <person name="Filippova S.N."/>
            <person name="Gal'Chenko V.F."/>
        </authorList>
    </citation>
    <scope>NUCLEOTIDE SEQUENCE [LARGE SCALE GENOMIC DNA]</scope>
    <source>
        <strain evidence="2 3">K3-2</strain>
    </source>
</reference>
<dbReference type="OrthoDB" id="3464494at2"/>
<protein>
    <submittedName>
        <fullName evidence="2">Uncharacterized protein</fullName>
    </submittedName>
</protein>
<gene>
    <name evidence="2" type="ORF">SERN_0840</name>
</gene>
<dbReference type="PANTHER" id="PTHR18964:SF149">
    <property type="entry name" value="BIFUNCTIONAL UDP-N-ACETYLGLUCOSAMINE 2-EPIMERASE_N-ACETYLMANNOSAMINE KINASE"/>
    <property type="match status" value="1"/>
</dbReference>
<dbReference type="PANTHER" id="PTHR18964">
    <property type="entry name" value="ROK (REPRESSOR, ORF, KINASE) FAMILY"/>
    <property type="match status" value="1"/>
</dbReference>
<dbReference type="Gene3D" id="3.30.420.40">
    <property type="match status" value="2"/>
</dbReference>
<evidence type="ECO:0000313" key="3">
    <source>
        <dbReference type="Proteomes" id="UP000297318"/>
    </source>
</evidence>
<evidence type="ECO:0000313" key="2">
    <source>
        <dbReference type="EMBL" id="TGO06648.1"/>
    </source>
</evidence>
<dbReference type="RefSeq" id="WP_135848807.1">
    <property type="nucleotide sequence ID" value="NZ_RHPJ01000001.1"/>
</dbReference>
<dbReference type="AlphaFoldDB" id="A0A4Z1E761"/>
<name>A0A4Z1E761_9MICO</name>
<dbReference type="Gene3D" id="1.10.10.10">
    <property type="entry name" value="Winged helix-like DNA-binding domain superfamily/Winged helix DNA-binding domain"/>
    <property type="match status" value="1"/>
</dbReference>
<organism evidence="2 3">
    <name type="scientific">Serinibacter arcticus</name>
    <dbReference type="NCBI Taxonomy" id="1655435"/>
    <lineage>
        <taxon>Bacteria</taxon>
        <taxon>Bacillati</taxon>
        <taxon>Actinomycetota</taxon>
        <taxon>Actinomycetes</taxon>
        <taxon>Micrococcales</taxon>
        <taxon>Beutenbergiaceae</taxon>
        <taxon>Serinibacter</taxon>
    </lineage>
</organism>
<dbReference type="Pfam" id="PF13412">
    <property type="entry name" value="HTH_24"/>
    <property type="match status" value="1"/>
</dbReference>
<sequence>MLEARNPARPAWTAATGTALRVAQEVLLHGPLSRAELARRFDLTPGTLTRITKALMDEGVLTDAGAAGAASAAGASAVVDEARLGRPSQPLDVVGDGLEFVGVKVTGDHAYAVRTTVRAEVLRSADADLPSADPAAVSDVVADLVTRLGDGAARVGVSVGGHVTATAVRHGPFLDWNEVPFGALLAERLGRAPVLSNDVVAITEATHWFGEARGRDRFALVTIGAGTGLGLVTHGRIVMDDDVGLGLVGHLPLDPFGPVCHLGHRGCADAVLTTSALTTAASVALGRALTHGEVLALAGAGDPAARRVVEDAARVLGKLVALVANITMPQLVVIGGEGAPLMDVAGQVVRDAVAADRDPRAATVAITVQEGGLAAWARGAAVIAIQDFVGAR</sequence>
<comment type="similarity">
    <text evidence="1">Belongs to the ROK (NagC/XylR) family.</text>
</comment>
<proteinExistence type="inferred from homology"/>
<accession>A0A4Z1E761</accession>
<dbReference type="InterPro" id="IPR000600">
    <property type="entry name" value="ROK"/>
</dbReference>
<dbReference type="SUPFAM" id="SSF46785">
    <property type="entry name" value="Winged helix' DNA-binding domain"/>
    <property type="match status" value="1"/>
</dbReference>
<evidence type="ECO:0000256" key="1">
    <source>
        <dbReference type="ARBA" id="ARBA00006479"/>
    </source>
</evidence>
<dbReference type="Pfam" id="PF00480">
    <property type="entry name" value="ROK"/>
    <property type="match status" value="1"/>
</dbReference>
<dbReference type="InterPro" id="IPR043129">
    <property type="entry name" value="ATPase_NBD"/>
</dbReference>
<keyword evidence="3" id="KW-1185">Reference proteome</keyword>